<evidence type="ECO:0000313" key="4">
    <source>
        <dbReference type="Proteomes" id="UP000271098"/>
    </source>
</evidence>
<organism evidence="5">
    <name type="scientific">Gongylonema pulchrum</name>
    <dbReference type="NCBI Taxonomy" id="637853"/>
    <lineage>
        <taxon>Eukaryota</taxon>
        <taxon>Metazoa</taxon>
        <taxon>Ecdysozoa</taxon>
        <taxon>Nematoda</taxon>
        <taxon>Chromadorea</taxon>
        <taxon>Rhabditida</taxon>
        <taxon>Spirurina</taxon>
        <taxon>Spiruromorpha</taxon>
        <taxon>Spiruroidea</taxon>
        <taxon>Gongylonematidae</taxon>
        <taxon>Gongylonema</taxon>
    </lineage>
</organism>
<comment type="pathway">
    <text evidence="2">Pyrimidine metabolism; UMP biosynthesis via de novo pathway.</text>
</comment>
<evidence type="ECO:0000313" key="5">
    <source>
        <dbReference type="WBParaSite" id="GPUH_0001263601-mRNA-1"/>
    </source>
</evidence>
<dbReference type="GO" id="GO:0004152">
    <property type="term" value="F:dihydroorotate dehydrogenase activity"/>
    <property type="evidence" value="ECO:0007669"/>
    <property type="project" value="TreeGrafter"/>
</dbReference>
<dbReference type="SUPFAM" id="SSF51395">
    <property type="entry name" value="FMN-linked oxidoreductases"/>
    <property type="match status" value="1"/>
</dbReference>
<dbReference type="GO" id="GO:0005743">
    <property type="term" value="C:mitochondrial inner membrane"/>
    <property type="evidence" value="ECO:0007669"/>
    <property type="project" value="TreeGrafter"/>
</dbReference>
<protein>
    <submittedName>
        <fullName evidence="5">DHO_dh domain-containing protein</fullName>
    </submittedName>
</protein>
<dbReference type="GO" id="GO:0009220">
    <property type="term" value="P:pyrimidine ribonucleotide biosynthetic process"/>
    <property type="evidence" value="ECO:0007669"/>
    <property type="project" value="TreeGrafter"/>
</dbReference>
<comment type="cofactor">
    <cofactor evidence="1">
        <name>FMN</name>
        <dbReference type="ChEBI" id="CHEBI:58210"/>
    </cofactor>
</comment>
<dbReference type="InterPro" id="IPR013785">
    <property type="entry name" value="Aldolase_TIM"/>
</dbReference>
<evidence type="ECO:0000256" key="1">
    <source>
        <dbReference type="ARBA" id="ARBA00001917"/>
    </source>
</evidence>
<dbReference type="GO" id="GO:0006207">
    <property type="term" value="P:'de novo' pyrimidine nucleobase biosynthetic process"/>
    <property type="evidence" value="ECO:0007669"/>
    <property type="project" value="TreeGrafter"/>
</dbReference>
<evidence type="ECO:0000256" key="2">
    <source>
        <dbReference type="ARBA" id="ARBA00004725"/>
    </source>
</evidence>
<accession>A0A183DV81</accession>
<dbReference type="Proteomes" id="UP000271098">
    <property type="component" value="Unassembled WGS sequence"/>
</dbReference>
<proteinExistence type="predicted"/>
<keyword evidence="4" id="KW-1185">Reference proteome</keyword>
<reference evidence="3 4" key="2">
    <citation type="submission" date="2018-11" db="EMBL/GenBank/DDBJ databases">
        <authorList>
            <consortium name="Pathogen Informatics"/>
        </authorList>
    </citation>
    <scope>NUCLEOTIDE SEQUENCE [LARGE SCALE GENOMIC DNA]</scope>
</reference>
<sequence>MSNSFAAVDQPRSDVKILRDFSWCAKLSRFIADLEAVKQKYITKSTAIIVSSSTLLYGFIEYVTGNETFQRKQLMPLLHYILGPEKIVRLNVHLAKHHLLPPFGQSYREYPELRCSTMGIQFNNPLGLAAGFDKG</sequence>
<dbReference type="EMBL" id="UYRT01079470">
    <property type="protein sequence ID" value="VDN20779.1"/>
    <property type="molecule type" value="Genomic_DNA"/>
</dbReference>
<dbReference type="AlphaFoldDB" id="A0A183DV81"/>
<dbReference type="WBParaSite" id="GPUH_0001263601-mRNA-1">
    <property type="protein sequence ID" value="GPUH_0001263601-mRNA-1"/>
    <property type="gene ID" value="GPUH_0001263601"/>
</dbReference>
<dbReference type="Gene3D" id="3.20.20.70">
    <property type="entry name" value="Aldolase class I"/>
    <property type="match status" value="1"/>
</dbReference>
<dbReference type="PANTHER" id="PTHR48109">
    <property type="entry name" value="DIHYDROOROTATE DEHYDROGENASE (QUINONE), MITOCHONDRIAL-RELATED"/>
    <property type="match status" value="1"/>
</dbReference>
<evidence type="ECO:0000313" key="3">
    <source>
        <dbReference type="EMBL" id="VDN20779.1"/>
    </source>
</evidence>
<dbReference type="PANTHER" id="PTHR48109:SF4">
    <property type="entry name" value="DIHYDROOROTATE DEHYDROGENASE (QUINONE), MITOCHONDRIAL"/>
    <property type="match status" value="1"/>
</dbReference>
<reference evidence="5" key="1">
    <citation type="submission" date="2016-06" db="UniProtKB">
        <authorList>
            <consortium name="WormBaseParasite"/>
        </authorList>
    </citation>
    <scope>IDENTIFICATION</scope>
</reference>
<dbReference type="OrthoDB" id="14784at2759"/>
<gene>
    <name evidence="3" type="ORF">GPUH_LOCUS12622</name>
</gene>
<name>A0A183DV81_9BILA</name>
<dbReference type="InterPro" id="IPR050074">
    <property type="entry name" value="DHO_dehydrogenase"/>
</dbReference>